<keyword evidence="2" id="KW-1003">Cell membrane</keyword>
<dbReference type="Pfam" id="PF15410">
    <property type="entry name" value="PH_9"/>
    <property type="match status" value="1"/>
</dbReference>
<keyword evidence="4" id="KW-0966">Cell projection</keyword>
<feature type="domain" description="SEC7" evidence="7">
    <location>
        <begin position="1132"/>
        <end position="1315"/>
    </location>
</feature>
<dbReference type="Proteomes" id="UP000694621">
    <property type="component" value="Unplaced"/>
</dbReference>
<evidence type="ECO:0000256" key="1">
    <source>
        <dbReference type="ARBA" id="ARBA00004632"/>
    </source>
</evidence>
<feature type="compositionally biased region" description="Polar residues" evidence="5">
    <location>
        <begin position="835"/>
        <end position="845"/>
    </location>
</feature>
<feature type="region of interest" description="Disordered" evidence="5">
    <location>
        <begin position="684"/>
        <end position="770"/>
    </location>
</feature>
<dbReference type="Gene3D" id="1.10.1000.11">
    <property type="entry name" value="Arf Nucleotide-binding Site Opener,domain 2"/>
    <property type="match status" value="1"/>
</dbReference>
<feature type="region of interest" description="Disordered" evidence="5">
    <location>
        <begin position="907"/>
        <end position="927"/>
    </location>
</feature>
<feature type="compositionally biased region" description="Gly residues" evidence="5">
    <location>
        <begin position="1650"/>
        <end position="1678"/>
    </location>
</feature>
<dbReference type="InterPro" id="IPR001849">
    <property type="entry name" value="PH_domain"/>
</dbReference>
<dbReference type="GO" id="GO:0032587">
    <property type="term" value="C:ruffle membrane"/>
    <property type="evidence" value="ECO:0007669"/>
    <property type="project" value="UniProtKB-SubCell"/>
</dbReference>
<evidence type="ECO:0000256" key="2">
    <source>
        <dbReference type="ARBA" id="ARBA00022475"/>
    </source>
</evidence>
<feature type="compositionally biased region" description="Polar residues" evidence="5">
    <location>
        <begin position="712"/>
        <end position="739"/>
    </location>
</feature>
<feature type="compositionally biased region" description="Basic and acidic residues" evidence="5">
    <location>
        <begin position="454"/>
        <end position="463"/>
    </location>
</feature>
<dbReference type="InterPro" id="IPR000904">
    <property type="entry name" value="Sec7_dom"/>
</dbReference>
<dbReference type="GO" id="GO:0005085">
    <property type="term" value="F:guanyl-nucleotide exchange factor activity"/>
    <property type="evidence" value="ECO:0007669"/>
    <property type="project" value="InterPro"/>
</dbReference>
<reference evidence="8" key="1">
    <citation type="submission" date="2025-08" db="UniProtKB">
        <authorList>
            <consortium name="Ensembl"/>
        </authorList>
    </citation>
    <scope>IDENTIFICATION</scope>
</reference>
<dbReference type="SUPFAM" id="SSF50729">
    <property type="entry name" value="PH domain-like"/>
    <property type="match status" value="1"/>
</dbReference>
<feature type="compositionally biased region" description="Basic and acidic residues" evidence="5">
    <location>
        <begin position="1573"/>
        <end position="1590"/>
    </location>
</feature>
<feature type="compositionally biased region" description="Low complexity" evidence="5">
    <location>
        <begin position="799"/>
        <end position="813"/>
    </location>
</feature>
<feature type="domain" description="PH" evidence="6">
    <location>
        <begin position="1365"/>
        <end position="1517"/>
    </location>
</feature>
<feature type="region of interest" description="Disordered" evidence="5">
    <location>
        <begin position="15"/>
        <end position="102"/>
    </location>
</feature>
<dbReference type="Gene3D" id="2.30.29.30">
    <property type="entry name" value="Pleckstrin-homology domain (PH domain)/Phosphotyrosine-binding domain (PTB)"/>
    <property type="match status" value="1"/>
</dbReference>
<dbReference type="PROSITE" id="PS50003">
    <property type="entry name" value="PH_DOMAIN"/>
    <property type="match status" value="1"/>
</dbReference>
<feature type="region of interest" description="Disordered" evidence="5">
    <location>
        <begin position="790"/>
        <end position="845"/>
    </location>
</feature>
<name>A0A8B9KRC8_ASTMX</name>
<evidence type="ECO:0000259" key="7">
    <source>
        <dbReference type="PROSITE" id="PS50190"/>
    </source>
</evidence>
<keyword evidence="3" id="KW-0472">Membrane</keyword>
<comment type="subcellular location">
    <subcellularLocation>
        <location evidence="1">Cell projection</location>
        <location evidence="1">Ruffle membrane</location>
    </subcellularLocation>
</comment>
<feature type="region of interest" description="Disordered" evidence="5">
    <location>
        <begin position="408"/>
        <end position="522"/>
    </location>
</feature>
<dbReference type="InterPro" id="IPR011993">
    <property type="entry name" value="PH-like_dom_sf"/>
</dbReference>
<dbReference type="InterPro" id="IPR035999">
    <property type="entry name" value="Sec7_dom_sf"/>
</dbReference>
<dbReference type="InterPro" id="IPR023394">
    <property type="entry name" value="Sec7_C_sf"/>
</dbReference>
<feature type="compositionally biased region" description="Basic and acidic residues" evidence="5">
    <location>
        <begin position="699"/>
        <end position="711"/>
    </location>
</feature>
<dbReference type="FunFam" id="1.10.1000.11:FF:000004">
    <property type="entry name" value="PH and SEC7 domain-containing protein 2"/>
    <property type="match status" value="1"/>
</dbReference>
<feature type="region of interest" description="Disordered" evidence="5">
    <location>
        <begin position="1632"/>
        <end position="1697"/>
    </location>
</feature>
<feature type="region of interest" description="Disordered" evidence="5">
    <location>
        <begin position="1085"/>
        <end position="1144"/>
    </location>
</feature>
<dbReference type="PANTHER" id="PTHR10663">
    <property type="entry name" value="GUANYL-NUCLEOTIDE EXCHANGE FACTOR"/>
    <property type="match status" value="1"/>
</dbReference>
<feature type="compositionally biased region" description="Polar residues" evidence="5">
    <location>
        <begin position="64"/>
        <end position="83"/>
    </location>
</feature>
<dbReference type="GO" id="GO:0032012">
    <property type="term" value="P:regulation of ARF protein signal transduction"/>
    <property type="evidence" value="ECO:0007669"/>
    <property type="project" value="InterPro"/>
</dbReference>
<dbReference type="CDD" id="cd13295">
    <property type="entry name" value="PH_EFA6"/>
    <property type="match status" value="1"/>
</dbReference>
<organism evidence="8 9">
    <name type="scientific">Astyanax mexicanus</name>
    <name type="common">Blind cave fish</name>
    <name type="synonym">Astyanax fasciatus mexicanus</name>
    <dbReference type="NCBI Taxonomy" id="7994"/>
    <lineage>
        <taxon>Eukaryota</taxon>
        <taxon>Metazoa</taxon>
        <taxon>Chordata</taxon>
        <taxon>Craniata</taxon>
        <taxon>Vertebrata</taxon>
        <taxon>Euteleostomi</taxon>
        <taxon>Actinopterygii</taxon>
        <taxon>Neopterygii</taxon>
        <taxon>Teleostei</taxon>
        <taxon>Ostariophysi</taxon>
        <taxon>Characiformes</taxon>
        <taxon>Characoidei</taxon>
        <taxon>Acestrorhamphidae</taxon>
        <taxon>Acestrorhamphinae</taxon>
        <taxon>Astyanax</taxon>
    </lineage>
</organism>
<dbReference type="SUPFAM" id="SSF48425">
    <property type="entry name" value="Sec7 domain"/>
    <property type="match status" value="1"/>
</dbReference>
<feature type="region of interest" description="Disordered" evidence="5">
    <location>
        <begin position="1566"/>
        <end position="1590"/>
    </location>
</feature>
<feature type="compositionally biased region" description="Basic and acidic residues" evidence="5">
    <location>
        <begin position="1111"/>
        <end position="1121"/>
    </location>
</feature>
<evidence type="ECO:0000259" key="6">
    <source>
        <dbReference type="PROSITE" id="PS50003"/>
    </source>
</evidence>
<dbReference type="SMART" id="SM00233">
    <property type="entry name" value="PH"/>
    <property type="match status" value="1"/>
</dbReference>
<feature type="region of interest" description="Disordered" evidence="5">
    <location>
        <begin position="280"/>
        <end position="309"/>
    </location>
</feature>
<dbReference type="SMART" id="SM00222">
    <property type="entry name" value="Sec7"/>
    <property type="match status" value="1"/>
</dbReference>
<evidence type="ECO:0000256" key="4">
    <source>
        <dbReference type="ARBA" id="ARBA00023273"/>
    </source>
</evidence>
<dbReference type="Pfam" id="PF01369">
    <property type="entry name" value="Sec7"/>
    <property type="match status" value="1"/>
</dbReference>
<dbReference type="InterPro" id="IPR041681">
    <property type="entry name" value="PH_9"/>
</dbReference>
<accession>A0A8B9KRC8</accession>
<feature type="compositionally biased region" description="Polar residues" evidence="5">
    <location>
        <begin position="507"/>
        <end position="521"/>
    </location>
</feature>
<dbReference type="Ensembl" id="ENSAMXT00005042464.1">
    <property type="protein sequence ID" value="ENSAMXP00005038991.1"/>
    <property type="gene ID" value="ENSAMXG00005018332.1"/>
</dbReference>
<dbReference type="PROSITE" id="PS50190">
    <property type="entry name" value="SEC7"/>
    <property type="match status" value="1"/>
</dbReference>
<feature type="compositionally biased region" description="Basic and acidic residues" evidence="5">
    <location>
        <begin position="284"/>
        <end position="297"/>
    </location>
</feature>
<dbReference type="CDD" id="cd00171">
    <property type="entry name" value="Sec7"/>
    <property type="match status" value="1"/>
</dbReference>
<feature type="compositionally biased region" description="Low complexity" evidence="5">
    <location>
        <begin position="758"/>
        <end position="770"/>
    </location>
</feature>
<feature type="compositionally biased region" description="Low complexity" evidence="5">
    <location>
        <begin position="740"/>
        <end position="749"/>
    </location>
</feature>
<proteinExistence type="predicted"/>
<evidence type="ECO:0000256" key="3">
    <source>
        <dbReference type="ARBA" id="ARBA00023136"/>
    </source>
</evidence>
<sequence length="1697" mass="186580">MAQSGKVLHLYVEVRSVSDEEGKELENTEGTKSLMLQGPDLLPQSHCRAPHGLVPPAGVPHKGASSTQSLASNKSPSRHSVSFQLHPGEEPAHPPNHTHRQSLPYDELSKLLSALQPGPNGSTCTLVRTRSSESEPFYGRVSRFSGHFTAPPTPSGVRRAYGREDQGKRSVVTYSYIEKANIKSVEGHHSPLCQNEPENPFRRGMDDQDIPFHLRKRLGDPAWFNGFESTGNSNHALPGLAGTPKGSPSLRRATLDSIAKEATLRALEEFGSPQIKRKLAAKSPEGDHESVLKDQPRCRSWSGSPLVPRSARTLPANAQVLTPDQNRTLHSIPRSPATDRLSTHARQSYYTMSPPMNVRSQEIPNQTRVWKGEENLKKGFRHGPPLPSCKPTAIQHEIPSMSITQAPCEQMHNRSESPRQPHKVNFNLSSSSNQSDVNKISGKKSASPATSPELARKLAEEASKLSVLMEARRSPSPTPSLSDTMRSDSPRSGANSRESQHPYASFEGSTTKSALDGNLSSQDHHWDEDLVQTGLRSGQASPLISHRGRTSPALPSRLHRVSTSPIRDPKQEAAEMPRNYIPVLYRHRLPQYTGDSGLIGLECRHYDARYDSGLRDSPDSNRRHCTGPVTNSSSVNWTSQQQQHHWRDHSSIPGVMEYSNKENGTEVPLGTAFRELSKQIKNGPAVMLASQESSYRTPVHREMRGESRTDVEQGSTLSNSSSGVTGSLRQGTALESDSISPETSSQTSRRSSETGNTGLQSDSGSSLLGPSLHSQKIARAKWEFLFGKPSEEHHGVKGPGSAPSSGYSSDSLTPAPPSSLPLKSMAAHSRHRPGSETQKATSHDVQQVDVELLNPPPSSGSSPKTGIIKRTIKYSETDLDAVPMRCYRETDIDEVILAEQEEVDSAFGSDRSVLGTSGTSSGSPMEGTLSLQANGEEEDEQLQDEEVVSWASVRMQGDRKRQHASQDADEVFSRLLKGSPNCLSDSHTALKSPITVESPRRTSMDGQDSFSRHFESIMESHRAKGTSYSSLDSMDITPSGPPVFTFDFPTLTPEIQSQICESAQQIIELSFAPLAQYEEPSLLGPSASEMFHGQSETTQSSISEEDSESSSTDHFEKHILPETDTDTTAESERPFGPVSQSDQEVAERLALGTGDLANGNKADLQAAKRLAKRLYNLDGFRRSDVARHLSKNNEFSRMVAEEYLSYFNFSGLTVDQALRVFLREFALMGETQERERVLSHFSRRYMQCNPNAVPSEDSVHTLTCALMLLNTDLHGHNVGKRMSCTQFIGNLEGLNDGQDFPKDLLKALYNSIKNEKLQWTIDEEELRKSFSELVDGRMDSASHTMKRISSGGNPLVSLAQQSSAQVYKNGFLVRKVHADPDGKRTPRGKRGWKSFYAILKGLVLYLQKVTLNSLYMTCTRLHITYSFIVSLHFYWTMGHLSALIGLQGEYHADKQLSDEDLKNAISIHHSLAMRASDYSKRPNVFYLRTADWRVFLFQAPNAEQMQSWITRINTVAAMFSAPPFPAAIGSQKRFSRPLLPGSNTKLSQEEQLQAHETRFRAMSAELQELRSVPQDRRTKGKDQDEGKQREEFLDFEKTRYGTYAMLLRAKIRIGESDLAAFESRLFADGGLQRAHSSPTLPQDSSHASSSGGGGGGGGGGGSNGGSSSGGSGGGGGGSKKSKRNEGQRQSYRQAVKQ</sequence>
<feature type="region of interest" description="Disordered" evidence="5">
    <location>
        <begin position="537"/>
        <end position="556"/>
    </location>
</feature>
<feature type="compositionally biased region" description="Polar residues" evidence="5">
    <location>
        <begin position="426"/>
        <end position="438"/>
    </location>
</feature>
<feature type="compositionally biased region" description="Polar residues" evidence="5">
    <location>
        <begin position="1634"/>
        <end position="1647"/>
    </location>
</feature>
<protein>
    <submittedName>
        <fullName evidence="8">Pleckstrin and Sec7 domain containing a</fullName>
    </submittedName>
</protein>
<evidence type="ECO:0000313" key="8">
    <source>
        <dbReference type="Ensembl" id="ENSAMXP00005038991.1"/>
    </source>
</evidence>
<dbReference type="PANTHER" id="PTHR10663:SF334">
    <property type="entry name" value="PH AND SEC7 DOMAIN-CONTAINING PROTEIN 1"/>
    <property type="match status" value="1"/>
</dbReference>
<feature type="compositionally biased region" description="Basic and acidic residues" evidence="5">
    <location>
        <begin position="16"/>
        <end position="26"/>
    </location>
</feature>
<evidence type="ECO:0000313" key="9">
    <source>
        <dbReference type="Proteomes" id="UP000694621"/>
    </source>
</evidence>
<feature type="compositionally biased region" description="Polar residues" evidence="5">
    <location>
        <begin position="628"/>
        <end position="643"/>
    </location>
</feature>
<feature type="compositionally biased region" description="Polar residues" evidence="5">
    <location>
        <begin position="1687"/>
        <end position="1697"/>
    </location>
</feature>
<evidence type="ECO:0000256" key="5">
    <source>
        <dbReference type="SAM" id="MobiDB-lite"/>
    </source>
</evidence>
<feature type="region of interest" description="Disordered" evidence="5">
    <location>
        <begin position="614"/>
        <end position="663"/>
    </location>
</feature>